<comment type="subunit">
    <text evidence="7">The complex comprises the extracytoplasmic solute receptor protein and the two transmembrane proteins.</text>
</comment>
<keyword evidence="3 7" id="KW-0997">Cell inner membrane</keyword>
<dbReference type="Pfam" id="PF06808">
    <property type="entry name" value="DctM"/>
    <property type="match status" value="1"/>
</dbReference>
<feature type="transmembrane region" description="Helical" evidence="7">
    <location>
        <begin position="172"/>
        <end position="200"/>
    </location>
</feature>
<dbReference type="GO" id="GO:0005886">
    <property type="term" value="C:plasma membrane"/>
    <property type="evidence" value="ECO:0007669"/>
    <property type="project" value="UniProtKB-SubCell"/>
</dbReference>
<keyword evidence="2" id="KW-1003">Cell membrane</keyword>
<dbReference type="RefSeq" id="WP_132806931.1">
    <property type="nucleotide sequence ID" value="NZ_SMAK01000007.1"/>
</dbReference>
<feature type="transmembrane region" description="Helical" evidence="7">
    <location>
        <begin position="362"/>
        <end position="383"/>
    </location>
</feature>
<feature type="transmembrane region" description="Helical" evidence="7">
    <location>
        <begin position="6"/>
        <end position="39"/>
    </location>
</feature>
<dbReference type="PANTHER" id="PTHR33362">
    <property type="entry name" value="SIALIC ACID TRAP TRANSPORTER PERMEASE PROTEIN SIAT-RELATED"/>
    <property type="match status" value="1"/>
</dbReference>
<evidence type="ECO:0000313" key="10">
    <source>
        <dbReference type="Proteomes" id="UP000295678"/>
    </source>
</evidence>
<dbReference type="Proteomes" id="UP000295678">
    <property type="component" value="Unassembled WGS sequence"/>
</dbReference>
<evidence type="ECO:0000256" key="3">
    <source>
        <dbReference type="ARBA" id="ARBA00022519"/>
    </source>
</evidence>
<feature type="domain" description="TRAP C4-dicarboxylate transport system permease DctM subunit" evidence="8">
    <location>
        <begin position="11"/>
        <end position="422"/>
    </location>
</feature>
<keyword evidence="6 7" id="KW-0472">Membrane</keyword>
<comment type="function">
    <text evidence="7">Part of the tripartite ATP-independent periplasmic (TRAP) transport system.</text>
</comment>
<dbReference type="EMBL" id="SMAK01000007">
    <property type="protein sequence ID" value="TCT09213.1"/>
    <property type="molecule type" value="Genomic_DNA"/>
</dbReference>
<evidence type="ECO:0000256" key="2">
    <source>
        <dbReference type="ARBA" id="ARBA00022475"/>
    </source>
</evidence>
<feature type="transmembrane region" description="Helical" evidence="7">
    <location>
        <begin position="97"/>
        <end position="120"/>
    </location>
</feature>
<gene>
    <name evidence="9" type="ORF">EDC22_10759</name>
</gene>
<feature type="transmembrane region" description="Helical" evidence="7">
    <location>
        <begin position="141"/>
        <end position="166"/>
    </location>
</feature>
<evidence type="ECO:0000256" key="5">
    <source>
        <dbReference type="ARBA" id="ARBA00022989"/>
    </source>
</evidence>
<dbReference type="NCBIfam" id="TIGR00786">
    <property type="entry name" value="dctM"/>
    <property type="match status" value="1"/>
</dbReference>
<dbReference type="AlphaFoldDB" id="A0A4R3M9E2"/>
<feature type="transmembrane region" description="Helical" evidence="7">
    <location>
        <begin position="248"/>
        <end position="266"/>
    </location>
</feature>
<keyword evidence="10" id="KW-1185">Reference proteome</keyword>
<proteinExistence type="inferred from homology"/>
<dbReference type="OrthoDB" id="7912926at2"/>
<evidence type="ECO:0000256" key="1">
    <source>
        <dbReference type="ARBA" id="ARBA00004429"/>
    </source>
</evidence>
<comment type="caution">
    <text evidence="9">The sequence shown here is derived from an EMBL/GenBank/DDBJ whole genome shotgun (WGS) entry which is preliminary data.</text>
</comment>
<evidence type="ECO:0000256" key="7">
    <source>
        <dbReference type="RuleBase" id="RU369079"/>
    </source>
</evidence>
<dbReference type="InterPro" id="IPR010656">
    <property type="entry name" value="DctM"/>
</dbReference>
<protein>
    <recommendedName>
        <fullName evidence="7">TRAP transporter large permease protein</fullName>
    </recommendedName>
</protein>
<comment type="similarity">
    <text evidence="7">Belongs to the TRAP transporter large permease family.</text>
</comment>
<feature type="transmembrane region" description="Helical" evidence="7">
    <location>
        <begin position="403"/>
        <end position="427"/>
    </location>
</feature>
<organism evidence="9 10">
    <name type="scientific">Tepidamorphus gemmatus</name>
    <dbReference type="NCBI Taxonomy" id="747076"/>
    <lineage>
        <taxon>Bacteria</taxon>
        <taxon>Pseudomonadati</taxon>
        <taxon>Pseudomonadota</taxon>
        <taxon>Alphaproteobacteria</taxon>
        <taxon>Hyphomicrobiales</taxon>
        <taxon>Tepidamorphaceae</taxon>
        <taxon>Tepidamorphus</taxon>
    </lineage>
</organism>
<feature type="transmembrane region" description="Helical" evidence="7">
    <location>
        <begin position="278"/>
        <end position="300"/>
    </location>
</feature>
<keyword evidence="4 7" id="KW-0812">Transmembrane</keyword>
<comment type="subcellular location">
    <subcellularLocation>
        <location evidence="1 7">Cell inner membrane</location>
        <topology evidence="1 7">Multi-pass membrane protein</topology>
    </subcellularLocation>
</comment>
<feature type="transmembrane region" description="Helical" evidence="7">
    <location>
        <begin position="221"/>
        <end position="242"/>
    </location>
</feature>
<dbReference type="GO" id="GO:0022857">
    <property type="term" value="F:transmembrane transporter activity"/>
    <property type="evidence" value="ECO:0007669"/>
    <property type="project" value="UniProtKB-UniRule"/>
</dbReference>
<keyword evidence="7" id="KW-0813">Transport</keyword>
<evidence type="ECO:0000313" key="9">
    <source>
        <dbReference type="EMBL" id="TCT09213.1"/>
    </source>
</evidence>
<evidence type="ECO:0000259" key="8">
    <source>
        <dbReference type="Pfam" id="PF06808"/>
    </source>
</evidence>
<evidence type="ECO:0000256" key="6">
    <source>
        <dbReference type="ARBA" id="ARBA00023136"/>
    </source>
</evidence>
<dbReference type="PIRSF" id="PIRSF006066">
    <property type="entry name" value="HI0050"/>
    <property type="match status" value="1"/>
</dbReference>
<dbReference type="InterPro" id="IPR004681">
    <property type="entry name" value="TRAP_DctM"/>
</dbReference>
<accession>A0A4R3M9E2</accession>
<name>A0A4R3M9E2_9HYPH</name>
<feature type="transmembrane region" description="Helical" evidence="7">
    <location>
        <begin position="320"/>
        <end position="350"/>
    </location>
</feature>
<sequence length="434" mass="45806">MSGVWLTAAFLGLLFLFLGTGVWIGLSLIGVSAFGMALFTPRPVGDAMAITVWGMSSSWTLTALPLFIWMGEILFRSKLSENLFRGLTPLMSRLPGGLLHVNVAGCAIFAAISGSSAATVATVGKMSIPELRRRRYPERMIVGTLAGAGTLGLLIPPSIILIIYGVTVNESIAQLFIAGVLPGIMLAGLFMGYVAIWGLLTRNAGALEETRASWQEKLSGLWQLAPVLLLIVFVIGSIYAGIATATEAAVFGVAGALALSALQGSLTRKSFMDSLLGATRTASMIALILAGSAFLSLAMGFTGLPRALATTIAGWELSPIALIVALTVFYIVLGCFLDGISAVVLTMAVIEPLVRSSGFDMIWFGIYLVVVVEMAQITPPVGFNLFVLQGMTGRDMAFIARAAAPMFVLMVLAVALLVAFPDIATFLPRQMMGR</sequence>
<evidence type="ECO:0000256" key="4">
    <source>
        <dbReference type="ARBA" id="ARBA00022692"/>
    </source>
</evidence>
<reference evidence="9 10" key="1">
    <citation type="submission" date="2019-03" db="EMBL/GenBank/DDBJ databases">
        <title>Genomic Encyclopedia of Type Strains, Phase IV (KMG-IV): sequencing the most valuable type-strain genomes for metagenomic binning, comparative biology and taxonomic classification.</title>
        <authorList>
            <person name="Goeker M."/>
        </authorList>
    </citation>
    <scope>NUCLEOTIDE SEQUENCE [LARGE SCALE GENOMIC DNA]</scope>
    <source>
        <strain evidence="9 10">DSM 19345</strain>
    </source>
</reference>
<keyword evidence="5 7" id="KW-1133">Transmembrane helix</keyword>
<dbReference type="PANTHER" id="PTHR33362:SF5">
    <property type="entry name" value="C4-DICARBOXYLATE TRAP TRANSPORTER LARGE PERMEASE PROTEIN DCTM"/>
    <property type="match status" value="1"/>
</dbReference>
<feature type="transmembrane region" description="Helical" evidence="7">
    <location>
        <begin position="51"/>
        <end position="70"/>
    </location>
</feature>